<feature type="transmembrane region" description="Helical" evidence="7">
    <location>
        <begin position="6"/>
        <end position="24"/>
    </location>
</feature>
<keyword evidence="9" id="KW-1185">Reference proteome</keyword>
<dbReference type="Proteomes" id="UP000218810">
    <property type="component" value="Unassembled WGS sequence"/>
</dbReference>
<dbReference type="OrthoDB" id="5024156at2"/>
<keyword evidence="4 7" id="KW-1133">Transmembrane helix</keyword>
<sequence length="274" mass="29527">MPEALGVLLIAMAAVAYLVGVRRHRSRGRWPRYRTALWVTGLICLGAAWVGPLASAAHSGFTAHMGVHLLLGMLAPLLLVLAAPVTLALRTLPARHARVVSRVLRSPPVRVLTHPVVAAVLNAGGLWVLYTTDLFALMHESHAVHVLVHLHVFLAGLVFTVAMIGPDPNPHRASFRTRAVVLVLFIAAHSILGRWLYGHPPVGVDPADARVGAQLMFYGGEVIDLALIVLLFTGWYPGSRGRGRYLPRNPSLTTVHDHPAGQAGGSRHTEETTP</sequence>
<keyword evidence="3 7" id="KW-0812">Transmembrane</keyword>
<keyword evidence="5 7" id="KW-0472">Membrane</keyword>
<evidence type="ECO:0000313" key="8">
    <source>
        <dbReference type="EMBL" id="PAY22944.1"/>
    </source>
</evidence>
<evidence type="ECO:0000256" key="4">
    <source>
        <dbReference type="ARBA" id="ARBA00022989"/>
    </source>
</evidence>
<dbReference type="AlphaFoldDB" id="A0A2A2WPP7"/>
<dbReference type="Pfam" id="PF09678">
    <property type="entry name" value="Caa3_CtaG"/>
    <property type="match status" value="1"/>
</dbReference>
<evidence type="ECO:0000256" key="1">
    <source>
        <dbReference type="ARBA" id="ARBA00004651"/>
    </source>
</evidence>
<proteinExistence type="predicted"/>
<accession>A0A2A2WPP7</accession>
<evidence type="ECO:0008006" key="10">
    <source>
        <dbReference type="Google" id="ProtNLM"/>
    </source>
</evidence>
<name>A0A2A2WPP7_9ACTN</name>
<evidence type="ECO:0000313" key="9">
    <source>
        <dbReference type="Proteomes" id="UP000218810"/>
    </source>
</evidence>
<feature type="transmembrane region" description="Helical" evidence="7">
    <location>
        <begin position="217"/>
        <end position="238"/>
    </location>
</feature>
<comment type="caution">
    <text evidence="8">The sequence shown here is derived from an EMBL/GenBank/DDBJ whole genome shotgun (WGS) entry which is preliminary data.</text>
</comment>
<feature type="transmembrane region" description="Helical" evidence="7">
    <location>
        <begin position="111"/>
        <end position="130"/>
    </location>
</feature>
<dbReference type="EMBL" id="NTGA01000019">
    <property type="protein sequence ID" value="PAY22944.1"/>
    <property type="molecule type" value="Genomic_DNA"/>
</dbReference>
<feature type="transmembrane region" description="Helical" evidence="7">
    <location>
        <begin position="36"/>
        <end position="57"/>
    </location>
</feature>
<feature type="transmembrane region" description="Helical" evidence="7">
    <location>
        <begin position="142"/>
        <end position="165"/>
    </location>
</feature>
<feature type="region of interest" description="Disordered" evidence="6">
    <location>
        <begin position="247"/>
        <end position="274"/>
    </location>
</feature>
<evidence type="ECO:0000256" key="3">
    <source>
        <dbReference type="ARBA" id="ARBA00022692"/>
    </source>
</evidence>
<evidence type="ECO:0000256" key="6">
    <source>
        <dbReference type="SAM" id="MobiDB-lite"/>
    </source>
</evidence>
<evidence type="ECO:0000256" key="7">
    <source>
        <dbReference type="SAM" id="Phobius"/>
    </source>
</evidence>
<evidence type="ECO:0000256" key="2">
    <source>
        <dbReference type="ARBA" id="ARBA00022475"/>
    </source>
</evidence>
<reference evidence="9" key="1">
    <citation type="submission" date="2017-09" db="EMBL/GenBank/DDBJ databases">
        <authorList>
            <person name="Zhang Y."/>
            <person name="Huang X."/>
            <person name="Liu J."/>
            <person name="Lu L."/>
            <person name="Peng K."/>
        </authorList>
    </citation>
    <scope>NUCLEOTIDE SEQUENCE [LARGE SCALE GENOMIC DNA]</scope>
    <source>
        <strain evidence="9">S-XJ-1</strain>
    </source>
</reference>
<dbReference type="InterPro" id="IPR019108">
    <property type="entry name" value="Caa3_assmbl_CtaG-rel"/>
</dbReference>
<gene>
    <name evidence="8" type="ORF">CEY15_11170</name>
</gene>
<dbReference type="GO" id="GO:0005886">
    <property type="term" value="C:plasma membrane"/>
    <property type="evidence" value="ECO:0007669"/>
    <property type="project" value="UniProtKB-SubCell"/>
</dbReference>
<protein>
    <recommendedName>
        <fullName evidence="10">Cytochrome c oxidase assembly protein</fullName>
    </recommendedName>
</protein>
<feature type="transmembrane region" description="Helical" evidence="7">
    <location>
        <begin position="69"/>
        <end position="90"/>
    </location>
</feature>
<keyword evidence="2" id="KW-1003">Cell membrane</keyword>
<feature type="transmembrane region" description="Helical" evidence="7">
    <location>
        <begin position="177"/>
        <end position="197"/>
    </location>
</feature>
<evidence type="ECO:0000256" key="5">
    <source>
        <dbReference type="ARBA" id="ARBA00023136"/>
    </source>
</evidence>
<organism evidence="8 9">
    <name type="scientific">Dietzia natronolimnaea</name>
    <dbReference type="NCBI Taxonomy" id="161920"/>
    <lineage>
        <taxon>Bacteria</taxon>
        <taxon>Bacillati</taxon>
        <taxon>Actinomycetota</taxon>
        <taxon>Actinomycetes</taxon>
        <taxon>Mycobacteriales</taxon>
        <taxon>Dietziaceae</taxon>
        <taxon>Dietzia</taxon>
    </lineage>
</organism>
<comment type="subcellular location">
    <subcellularLocation>
        <location evidence="1">Cell membrane</location>
        <topology evidence="1">Multi-pass membrane protein</topology>
    </subcellularLocation>
</comment>